<dbReference type="EMBL" id="JANHOG010000253">
    <property type="protein sequence ID" value="KAJ3556306.1"/>
    <property type="molecule type" value="Genomic_DNA"/>
</dbReference>
<comment type="caution">
    <text evidence="1">The sequence shown here is derived from an EMBL/GenBank/DDBJ whole genome shotgun (WGS) entry which is preliminary data.</text>
</comment>
<organism evidence="1 2">
    <name type="scientific">Phlebia brevispora</name>
    <dbReference type="NCBI Taxonomy" id="194682"/>
    <lineage>
        <taxon>Eukaryota</taxon>
        <taxon>Fungi</taxon>
        <taxon>Dikarya</taxon>
        <taxon>Basidiomycota</taxon>
        <taxon>Agaricomycotina</taxon>
        <taxon>Agaricomycetes</taxon>
        <taxon>Polyporales</taxon>
        <taxon>Meruliaceae</taxon>
        <taxon>Phlebia</taxon>
    </lineage>
</organism>
<dbReference type="Proteomes" id="UP001148662">
    <property type="component" value="Unassembled WGS sequence"/>
</dbReference>
<sequence length="324" mass="35424">MHTQNSPDLVYDTQSWKADFAVVIAGAALLLYDHALTSAEEVRCIWRRRPSSVTVIFFLLRYIPRLSQGVSIIQFMYPPNVPSAPIVCDIVGRLNAVLVSISYLTLGAFAALRTYAILAGNVKLAVLIFSLSLIAVGGDAYYNHIGRFMPAAPPLRGCVQPAGDQTRLANILSNLYLSVACLVSAETIVQIGTWRKTLDVHRSLRDLNIKRPLTQLILRDGTAAFLLLSIWAALVQTVKGVHLDRANVAVISIVLCRCMLLLRQVYISSDSLAFRTISAAALGNVGAPLDMRSVEFGTHVTEEDLEDDPVYISADPFAEGLQLD</sequence>
<reference evidence="1" key="1">
    <citation type="submission" date="2022-07" db="EMBL/GenBank/DDBJ databases">
        <title>Genome Sequence of Phlebia brevispora.</title>
        <authorList>
            <person name="Buettner E."/>
        </authorList>
    </citation>
    <scope>NUCLEOTIDE SEQUENCE</scope>
    <source>
        <strain evidence="1">MPL23</strain>
    </source>
</reference>
<protein>
    <submittedName>
        <fullName evidence="1">Uncharacterized protein</fullName>
    </submittedName>
</protein>
<gene>
    <name evidence="1" type="ORF">NM688_g2102</name>
</gene>
<proteinExistence type="predicted"/>
<evidence type="ECO:0000313" key="1">
    <source>
        <dbReference type="EMBL" id="KAJ3556306.1"/>
    </source>
</evidence>
<evidence type="ECO:0000313" key="2">
    <source>
        <dbReference type="Proteomes" id="UP001148662"/>
    </source>
</evidence>
<keyword evidence="2" id="KW-1185">Reference proteome</keyword>
<name>A0ACC1T9F7_9APHY</name>
<accession>A0ACC1T9F7</accession>